<dbReference type="STRING" id="889453.SAMN03080601_03305"/>
<dbReference type="EMBL" id="FUYV01000026">
    <property type="protein sequence ID" value="SKC24015.1"/>
    <property type="molecule type" value="Genomic_DNA"/>
</dbReference>
<dbReference type="AlphaFoldDB" id="A0A1T5HTJ5"/>
<keyword evidence="2" id="KW-1185">Reference proteome</keyword>
<dbReference type="Gene3D" id="1.10.10.1150">
    <property type="entry name" value="Coenzyme PQQ synthesis protein D (PqqD)"/>
    <property type="match status" value="1"/>
</dbReference>
<proteinExistence type="predicted"/>
<evidence type="ECO:0000313" key="2">
    <source>
        <dbReference type="Proteomes" id="UP000191055"/>
    </source>
</evidence>
<protein>
    <submittedName>
        <fullName evidence="1">Coenzyme PQQ synthesis protein D (PqqD)</fullName>
    </submittedName>
</protein>
<evidence type="ECO:0000313" key="1">
    <source>
        <dbReference type="EMBL" id="SKC24015.1"/>
    </source>
</evidence>
<accession>A0A1T5HTJ5</accession>
<reference evidence="1 2" key="1">
    <citation type="submission" date="2017-02" db="EMBL/GenBank/DDBJ databases">
        <authorList>
            <person name="Peterson S.W."/>
        </authorList>
    </citation>
    <scope>NUCLEOTIDE SEQUENCE [LARGE SCALE GENOMIC DNA]</scope>
    <source>
        <strain evidence="1 2">DSM 24412</strain>
    </source>
</reference>
<dbReference type="Pfam" id="PF05402">
    <property type="entry name" value="PqqD"/>
    <property type="match status" value="1"/>
</dbReference>
<dbReference type="InterPro" id="IPR041881">
    <property type="entry name" value="PqqD_sf"/>
</dbReference>
<name>A0A1T5HTJ5_9BACT</name>
<gene>
    <name evidence="1" type="ORF">SAMN03080601_03305</name>
</gene>
<sequence length="96" mass="10799">MDAVYRIKSDNFVTRKVGDEMVLVPLVRSVADMTRVITLNETGATILELLDGETTLNMVATKLFEAFDVEMTVLQRDLESFMTEAIEKDIIEDVAL</sequence>
<dbReference type="Proteomes" id="UP000191055">
    <property type="component" value="Unassembled WGS sequence"/>
</dbReference>
<dbReference type="InterPro" id="IPR008792">
    <property type="entry name" value="PQQD"/>
</dbReference>
<organism evidence="1 2">
    <name type="scientific">Alkalitalea saponilacus</name>
    <dbReference type="NCBI Taxonomy" id="889453"/>
    <lineage>
        <taxon>Bacteria</taxon>
        <taxon>Pseudomonadati</taxon>
        <taxon>Bacteroidota</taxon>
        <taxon>Bacteroidia</taxon>
        <taxon>Marinilabiliales</taxon>
        <taxon>Marinilabiliaceae</taxon>
        <taxon>Alkalitalea</taxon>
    </lineage>
</organism>